<accession>B4W471</accession>
<gene>
    <name evidence="1" type="ORF">MC7420_6610</name>
</gene>
<dbReference type="RefSeq" id="WP_006106107.1">
    <property type="nucleotide sequence ID" value="NZ_DS989877.1"/>
</dbReference>
<name>B4W471_9CYAN</name>
<evidence type="ECO:0000313" key="2">
    <source>
        <dbReference type="Proteomes" id="UP000003835"/>
    </source>
</evidence>
<dbReference type="EMBL" id="DS989877">
    <property type="protein sequence ID" value="EDX71010.1"/>
    <property type="molecule type" value="Genomic_DNA"/>
</dbReference>
<dbReference type="Proteomes" id="UP000003835">
    <property type="component" value="Unassembled WGS sequence"/>
</dbReference>
<reference evidence="1 2" key="1">
    <citation type="submission" date="2008-07" db="EMBL/GenBank/DDBJ databases">
        <authorList>
            <person name="Tandeau de Marsac N."/>
            <person name="Ferriera S."/>
            <person name="Johnson J."/>
            <person name="Kravitz S."/>
            <person name="Beeson K."/>
            <person name="Sutton G."/>
            <person name="Rogers Y.-H."/>
            <person name="Friedman R."/>
            <person name="Frazier M."/>
            <person name="Venter J.C."/>
        </authorList>
    </citation>
    <scope>NUCLEOTIDE SEQUENCE [LARGE SCALE GENOMIC DNA]</scope>
    <source>
        <strain evidence="1 2">PCC 7420</strain>
    </source>
</reference>
<organism evidence="1 2">
    <name type="scientific">Coleofasciculus chthonoplastes PCC 7420</name>
    <dbReference type="NCBI Taxonomy" id="118168"/>
    <lineage>
        <taxon>Bacteria</taxon>
        <taxon>Bacillati</taxon>
        <taxon>Cyanobacteriota</taxon>
        <taxon>Cyanophyceae</taxon>
        <taxon>Coleofasciculales</taxon>
        <taxon>Coleofasciculaceae</taxon>
        <taxon>Coleofasciculus</taxon>
    </lineage>
</organism>
<evidence type="ECO:0000313" key="1">
    <source>
        <dbReference type="EMBL" id="EDX71010.1"/>
    </source>
</evidence>
<protein>
    <submittedName>
        <fullName evidence="1">Uncharacterized protein</fullName>
    </submittedName>
</protein>
<dbReference type="AlphaFoldDB" id="B4W471"/>
<sequence>MTIKTLVPANLENASNLAVANLYWYFQVRDESEQETEKTVKNT</sequence>
<dbReference type="STRING" id="118168.MC7420_6610"/>
<dbReference type="HOGENOM" id="CLU_3232172_0_0_3"/>
<keyword evidence="2" id="KW-1185">Reference proteome</keyword>
<proteinExistence type="predicted"/>